<proteinExistence type="predicted"/>
<sequence>MFPFALTRRDVSICLDEARCFLLKQGRESSKSLMYGCLAQAVAFLVCPNKGALSLEDIASNLCPALNSQQIYRLCTTFHEDNGCSMDMVSGEVLEGLKSATTGGVHNNGGLIVTFLIDDDHNLIIAPHGSTVEEVLQVINRKELYGPLPLCEELDTESCPRSVFAWLESPVQMPALMERLSRR</sequence>
<gene>
    <name evidence="2" type="ORF">DUNSADRAFT_18590</name>
</gene>
<name>A0ABQ7FZV8_DUNSA</name>
<evidence type="ECO:0000313" key="3">
    <source>
        <dbReference type="Proteomes" id="UP000815325"/>
    </source>
</evidence>
<feature type="domain" description="Dilute" evidence="1">
    <location>
        <begin position="38"/>
        <end position="81"/>
    </location>
</feature>
<evidence type="ECO:0000313" key="2">
    <source>
        <dbReference type="EMBL" id="KAF5827887.1"/>
    </source>
</evidence>
<evidence type="ECO:0000259" key="1">
    <source>
        <dbReference type="Pfam" id="PF01843"/>
    </source>
</evidence>
<keyword evidence="3" id="KW-1185">Reference proteome</keyword>
<organism evidence="2 3">
    <name type="scientific">Dunaliella salina</name>
    <name type="common">Green alga</name>
    <name type="synonym">Protococcus salinus</name>
    <dbReference type="NCBI Taxonomy" id="3046"/>
    <lineage>
        <taxon>Eukaryota</taxon>
        <taxon>Viridiplantae</taxon>
        <taxon>Chlorophyta</taxon>
        <taxon>core chlorophytes</taxon>
        <taxon>Chlorophyceae</taxon>
        <taxon>CS clade</taxon>
        <taxon>Chlamydomonadales</taxon>
        <taxon>Dunaliellaceae</taxon>
        <taxon>Dunaliella</taxon>
    </lineage>
</organism>
<dbReference type="Proteomes" id="UP000815325">
    <property type="component" value="Unassembled WGS sequence"/>
</dbReference>
<protein>
    <recommendedName>
        <fullName evidence="1">Dilute domain-containing protein</fullName>
    </recommendedName>
</protein>
<dbReference type="Pfam" id="PF01843">
    <property type="entry name" value="DIL"/>
    <property type="match status" value="1"/>
</dbReference>
<accession>A0ABQ7FZV8</accession>
<dbReference type="EMBL" id="MU070406">
    <property type="protein sequence ID" value="KAF5827887.1"/>
    <property type="molecule type" value="Genomic_DNA"/>
</dbReference>
<dbReference type="InterPro" id="IPR002710">
    <property type="entry name" value="Dilute_dom"/>
</dbReference>
<reference evidence="2" key="1">
    <citation type="submission" date="2017-08" db="EMBL/GenBank/DDBJ databases">
        <authorList>
            <person name="Polle J.E."/>
            <person name="Barry K."/>
            <person name="Cushman J."/>
            <person name="Schmutz J."/>
            <person name="Tran D."/>
            <person name="Hathwaick L.T."/>
            <person name="Yim W.C."/>
            <person name="Jenkins J."/>
            <person name="Mckie-Krisberg Z.M."/>
            <person name="Prochnik S."/>
            <person name="Lindquist E."/>
            <person name="Dockter R.B."/>
            <person name="Adam C."/>
            <person name="Molina H."/>
            <person name="Bunkerborg J."/>
            <person name="Jin E."/>
            <person name="Buchheim M."/>
            <person name="Magnuson J."/>
        </authorList>
    </citation>
    <scope>NUCLEOTIDE SEQUENCE</scope>
    <source>
        <strain evidence="2">CCAP 19/18</strain>
    </source>
</reference>
<comment type="caution">
    <text evidence="2">The sequence shown here is derived from an EMBL/GenBank/DDBJ whole genome shotgun (WGS) entry which is preliminary data.</text>
</comment>